<sequence>MPAGIVLASIVAFATLRLFEPHYVGASLLGANNQLMPFPGVGPTIQDLAKSEKDILFSPIVLEPVLADPKLRTAPSLSNPKYTEVNLLKNLSVTEAGTKSRMIVSYEDTDPEAAAMVCNAVVDSYLRQRDTFARQRIISMERELEPEIQRWQQEVERGQIKVHKLSKDLSGSAISHPATAAVTESNLLFLSQLRTQISDVKTRLEVLDAQAALDEPIAESQSNEDQSQLDPERASWAKKMKRKRALLAIELDVLNKKYDEERSQLERLGGFDAQLQFAKAELEIATDVLSKLSSRAAAVRTESRQVETVQLLAAATPPHQPLHSLPLKRAAAFSGVAFASPLLLGFLLGFKRDDNDIHD</sequence>
<proteinExistence type="predicted"/>
<evidence type="ECO:0000256" key="2">
    <source>
        <dbReference type="SAM" id="Phobius"/>
    </source>
</evidence>
<keyword evidence="4" id="KW-1185">Reference proteome</keyword>
<feature type="transmembrane region" description="Helical" evidence="2">
    <location>
        <begin position="330"/>
        <end position="350"/>
    </location>
</feature>
<keyword evidence="2" id="KW-0812">Transmembrane</keyword>
<reference evidence="4" key="1">
    <citation type="journal article" date="2019" name="Int. J. Syst. Evol. Microbiol.">
        <title>The Global Catalogue of Microorganisms (GCM) 10K type strain sequencing project: providing services to taxonomists for standard genome sequencing and annotation.</title>
        <authorList>
            <consortium name="The Broad Institute Genomics Platform"/>
            <consortium name="The Broad Institute Genome Sequencing Center for Infectious Disease"/>
            <person name="Wu L."/>
            <person name="Ma J."/>
        </authorList>
    </citation>
    <scope>NUCLEOTIDE SEQUENCE [LARGE SCALE GENOMIC DNA]</scope>
    <source>
        <strain evidence="4">JCM 17759</strain>
    </source>
</reference>
<dbReference type="Proteomes" id="UP001500840">
    <property type="component" value="Unassembled WGS sequence"/>
</dbReference>
<comment type="caution">
    <text evidence="3">The sequence shown here is derived from an EMBL/GenBank/DDBJ whole genome shotgun (WGS) entry which is preliminary data.</text>
</comment>
<dbReference type="PANTHER" id="PTHR32309:SF31">
    <property type="entry name" value="CAPSULAR EXOPOLYSACCHARIDE FAMILY"/>
    <property type="match status" value="1"/>
</dbReference>
<dbReference type="PANTHER" id="PTHR32309">
    <property type="entry name" value="TYROSINE-PROTEIN KINASE"/>
    <property type="match status" value="1"/>
</dbReference>
<organism evidence="3 4">
    <name type="scientific">Novipirellula rosea</name>
    <dbReference type="NCBI Taxonomy" id="1031540"/>
    <lineage>
        <taxon>Bacteria</taxon>
        <taxon>Pseudomonadati</taxon>
        <taxon>Planctomycetota</taxon>
        <taxon>Planctomycetia</taxon>
        <taxon>Pirellulales</taxon>
        <taxon>Pirellulaceae</taxon>
        <taxon>Novipirellula</taxon>
    </lineage>
</organism>
<name>A0ABP8MF30_9BACT</name>
<keyword evidence="1" id="KW-0175">Coiled coil</keyword>
<evidence type="ECO:0000256" key="1">
    <source>
        <dbReference type="SAM" id="Coils"/>
    </source>
</evidence>
<dbReference type="InterPro" id="IPR050445">
    <property type="entry name" value="Bact_polysacc_biosynth/exp"/>
</dbReference>
<protein>
    <recommendedName>
        <fullName evidence="5">Chain length determinant protein</fullName>
    </recommendedName>
</protein>
<dbReference type="EMBL" id="BAABGA010000017">
    <property type="protein sequence ID" value="GAA4448523.1"/>
    <property type="molecule type" value="Genomic_DNA"/>
</dbReference>
<keyword evidence="2" id="KW-0472">Membrane</keyword>
<keyword evidence="2" id="KW-1133">Transmembrane helix</keyword>
<evidence type="ECO:0008006" key="5">
    <source>
        <dbReference type="Google" id="ProtNLM"/>
    </source>
</evidence>
<evidence type="ECO:0000313" key="4">
    <source>
        <dbReference type="Proteomes" id="UP001500840"/>
    </source>
</evidence>
<feature type="coiled-coil region" evidence="1">
    <location>
        <begin position="237"/>
        <end position="295"/>
    </location>
</feature>
<evidence type="ECO:0000313" key="3">
    <source>
        <dbReference type="EMBL" id="GAA4448523.1"/>
    </source>
</evidence>
<accession>A0ABP8MF30</accession>
<gene>
    <name evidence="3" type="ORF">GCM10023156_11760</name>
</gene>
<feature type="coiled-coil region" evidence="1">
    <location>
        <begin position="148"/>
        <end position="210"/>
    </location>
</feature>